<dbReference type="PANTHER" id="PTHR33116:SF86">
    <property type="entry name" value="REVERSE TRANSCRIPTASE DOMAIN-CONTAINING PROTEIN"/>
    <property type="match status" value="1"/>
</dbReference>
<gene>
    <name evidence="2" type="ORF">G2W53_022663</name>
</gene>
<dbReference type="PANTHER" id="PTHR33116">
    <property type="entry name" value="REVERSE TRANSCRIPTASE ZINC-BINDING DOMAIN-CONTAINING PROTEIN-RELATED-RELATED"/>
    <property type="match status" value="1"/>
</dbReference>
<dbReference type="OrthoDB" id="1304301at2759"/>
<dbReference type="Pfam" id="PF13966">
    <property type="entry name" value="zf-RVT"/>
    <property type="match status" value="1"/>
</dbReference>
<evidence type="ECO:0000259" key="1">
    <source>
        <dbReference type="Pfam" id="PF13966"/>
    </source>
</evidence>
<dbReference type="EMBL" id="JAAIUW010000007">
    <property type="protein sequence ID" value="KAF7824519.1"/>
    <property type="molecule type" value="Genomic_DNA"/>
</dbReference>
<evidence type="ECO:0000313" key="2">
    <source>
        <dbReference type="EMBL" id="KAF7824519.1"/>
    </source>
</evidence>
<name>A0A834TUR9_9FABA</name>
<accession>A0A834TUR9</accession>
<sequence length="721" mass="84384">MLHNAENQKWLKGIQFGCKGPQISHLMYADDTVLFFKADEVTNVRLNNLLDEFCMMVGQKINRNKSLFVFSPNSPAELKEGYREEWRIEFRNNLGKYLGTYVDGRLNSHCIYEELLEKIQSRLAGWKSKLISQAGRVTLINSVLQALPIYQMSNGALPKKVSDKIESITNNFFWGIKSNGYRIHLLKSEALRQPKWKGGLGFKNINCFNKALLAKNVWRLIERPNTLLSRWFLGKYQDPSKELDFKKTSQDSLYWKNIVKSKNLVIDNLKWTVGNGEYIRTSSKFWPFKGRNNDQDLLIADFITKDGEKRWNTNALMRFYNRSSVNEITQILLPYRQCPDVLAWKINKEGIYTVKDGYRTLQNMETETAQGRNNNFPWNWFWKLNMPHRILLFIWKLMNHALPTSIILKQHHVPVVDTKCGLCGTKEETLSHLFLTCDFSRAVWFGMNTAFRSTNLTNADVHDWIREMCLMTKDNLLNSTDLLRIFTCLENIWFYRNKMVMESTAIDPTNCILRTENQVQNFKEACLQGKNIIYQMENNRSTWRIRQELIEPEELKEGLSFSIIRLKIKKKKGWLGVHCVNGVCSLIIIFWPDKQWSYMKSMTFFLWKCMVKPTSMIHNLSSLNLPSAAKVLKLDGDDKVARSEDHNLLREIRNQIIRNRILVKYCNDRWNDIAKYVTCNFYIPLGTATAFRPPEPNNGDKWGQRKEMMPVSKIYLLIPVA</sequence>
<comment type="caution">
    <text evidence="2">The sequence shown here is derived from an EMBL/GenBank/DDBJ whole genome shotgun (WGS) entry which is preliminary data.</text>
</comment>
<dbReference type="InterPro" id="IPR026960">
    <property type="entry name" value="RVT-Znf"/>
</dbReference>
<keyword evidence="3" id="KW-1185">Reference proteome</keyword>
<protein>
    <submittedName>
        <fullName evidence="2">Ribonuclease H</fullName>
    </submittedName>
</protein>
<feature type="domain" description="Reverse transcriptase zinc-binding" evidence="1">
    <location>
        <begin position="352"/>
        <end position="444"/>
    </location>
</feature>
<evidence type="ECO:0000313" key="3">
    <source>
        <dbReference type="Proteomes" id="UP000634136"/>
    </source>
</evidence>
<reference evidence="2" key="1">
    <citation type="submission" date="2020-09" db="EMBL/GenBank/DDBJ databases">
        <title>Genome-Enabled Discovery of Anthraquinone Biosynthesis in Senna tora.</title>
        <authorList>
            <person name="Kang S.-H."/>
            <person name="Pandey R.P."/>
            <person name="Lee C.-M."/>
            <person name="Sim J.-S."/>
            <person name="Jeong J.-T."/>
            <person name="Choi B.-S."/>
            <person name="Jung M."/>
            <person name="Ginzburg D."/>
            <person name="Zhao K."/>
            <person name="Won S.Y."/>
            <person name="Oh T.-J."/>
            <person name="Yu Y."/>
            <person name="Kim N.-H."/>
            <person name="Lee O.R."/>
            <person name="Lee T.-H."/>
            <person name="Bashyal P."/>
            <person name="Kim T.-S."/>
            <person name="Lee W.-H."/>
            <person name="Kawkins C."/>
            <person name="Kim C.-K."/>
            <person name="Kim J.S."/>
            <person name="Ahn B.O."/>
            <person name="Rhee S.Y."/>
            <person name="Sohng J.K."/>
        </authorList>
    </citation>
    <scope>NUCLEOTIDE SEQUENCE</scope>
    <source>
        <tissue evidence="2">Leaf</tissue>
    </source>
</reference>
<organism evidence="2 3">
    <name type="scientific">Senna tora</name>
    <dbReference type="NCBI Taxonomy" id="362788"/>
    <lineage>
        <taxon>Eukaryota</taxon>
        <taxon>Viridiplantae</taxon>
        <taxon>Streptophyta</taxon>
        <taxon>Embryophyta</taxon>
        <taxon>Tracheophyta</taxon>
        <taxon>Spermatophyta</taxon>
        <taxon>Magnoliopsida</taxon>
        <taxon>eudicotyledons</taxon>
        <taxon>Gunneridae</taxon>
        <taxon>Pentapetalae</taxon>
        <taxon>rosids</taxon>
        <taxon>fabids</taxon>
        <taxon>Fabales</taxon>
        <taxon>Fabaceae</taxon>
        <taxon>Caesalpinioideae</taxon>
        <taxon>Cassia clade</taxon>
        <taxon>Senna</taxon>
    </lineage>
</organism>
<proteinExistence type="predicted"/>
<dbReference type="Proteomes" id="UP000634136">
    <property type="component" value="Unassembled WGS sequence"/>
</dbReference>
<dbReference type="AlphaFoldDB" id="A0A834TUR9"/>